<keyword evidence="3" id="KW-0964">Secreted</keyword>
<evidence type="ECO:0000313" key="12">
    <source>
        <dbReference type="Proteomes" id="UP000245320"/>
    </source>
</evidence>
<dbReference type="GO" id="GO:0001935">
    <property type="term" value="P:endothelial cell proliferation"/>
    <property type="evidence" value="ECO:0007669"/>
    <property type="project" value="TreeGrafter"/>
</dbReference>
<keyword evidence="7" id="KW-0527">Neuropeptide</keyword>
<evidence type="ECO:0000259" key="11">
    <source>
        <dbReference type="Pfam" id="PF06607"/>
    </source>
</evidence>
<evidence type="ECO:0000256" key="2">
    <source>
        <dbReference type="ARBA" id="ARBA00006999"/>
    </source>
</evidence>
<dbReference type="SUPFAM" id="SSF57190">
    <property type="entry name" value="Colipase-like"/>
    <property type="match status" value="2"/>
</dbReference>
<evidence type="ECO:0000313" key="13">
    <source>
        <dbReference type="RefSeq" id="XP_019803160.2"/>
    </source>
</evidence>
<dbReference type="FunCoup" id="A0A2U4CCJ5">
    <property type="interactions" value="45"/>
</dbReference>
<dbReference type="CTD" id="60675"/>
<dbReference type="Gene3D" id="2.10.80.10">
    <property type="entry name" value="Lipase, subunit A"/>
    <property type="match status" value="1"/>
</dbReference>
<protein>
    <recommendedName>
        <fullName evidence="9">Prokineticin-2</fullName>
    </recommendedName>
</protein>
<keyword evidence="12" id="KW-1185">Reference proteome</keyword>
<dbReference type="GeneID" id="101324441"/>
<organism evidence="12 13">
    <name type="scientific">Tursiops truncatus</name>
    <name type="common">Atlantic bottle-nosed dolphin</name>
    <name type="synonym">Delphinus truncatus</name>
    <dbReference type="NCBI Taxonomy" id="9739"/>
    <lineage>
        <taxon>Eukaryota</taxon>
        <taxon>Metazoa</taxon>
        <taxon>Chordata</taxon>
        <taxon>Craniata</taxon>
        <taxon>Vertebrata</taxon>
        <taxon>Euteleostomi</taxon>
        <taxon>Mammalia</taxon>
        <taxon>Eutheria</taxon>
        <taxon>Laurasiatheria</taxon>
        <taxon>Artiodactyla</taxon>
        <taxon>Whippomorpha</taxon>
        <taxon>Cetacea</taxon>
        <taxon>Odontoceti</taxon>
        <taxon>Delphinidae</taxon>
        <taxon>Tursiops</taxon>
    </lineage>
</organism>
<evidence type="ECO:0000256" key="6">
    <source>
        <dbReference type="ARBA" id="ARBA00023157"/>
    </source>
</evidence>
<dbReference type="RefSeq" id="XP_019803160.2">
    <property type="nucleotide sequence ID" value="XM_019947601.2"/>
</dbReference>
<evidence type="ECO:0000256" key="3">
    <source>
        <dbReference type="ARBA" id="ARBA00022525"/>
    </source>
</evidence>
<dbReference type="PANTHER" id="PTHR18821:SF8">
    <property type="entry name" value="PROKINETICIN-2"/>
    <property type="match status" value="1"/>
</dbReference>
<accession>A0A2U4CCJ5</accession>
<dbReference type="InParanoid" id="A0A2U4CCJ5"/>
<feature type="domain" description="Prokineticin" evidence="11">
    <location>
        <begin position="111"/>
        <end position="231"/>
    </location>
</feature>
<dbReference type="FunFam" id="2.10.80.10:FF:000002">
    <property type="entry name" value="prokineticin-2 isoform X2"/>
    <property type="match status" value="1"/>
</dbReference>
<comment type="function">
    <text evidence="8">May function as an output molecule from the suprachiasmatic nucleus (SCN) that transmits behavioral circadian rhythm. May also function locally within the SCN to synchronize output. Potently contracts gastrointestinal (GI) smooth muscle.</text>
</comment>
<evidence type="ECO:0000256" key="10">
    <source>
        <dbReference type="SAM" id="MobiDB-lite"/>
    </source>
</evidence>
<evidence type="ECO:0000256" key="9">
    <source>
        <dbReference type="ARBA" id="ARBA00069276"/>
    </source>
</evidence>
<dbReference type="Proteomes" id="UP000245320">
    <property type="component" value="Chromosome 10"/>
</dbReference>
<keyword evidence="5" id="KW-0090">Biological rhythms</keyword>
<proteinExistence type="inferred from homology"/>
<evidence type="ECO:0000256" key="7">
    <source>
        <dbReference type="ARBA" id="ARBA00023320"/>
    </source>
</evidence>
<feature type="compositionally biased region" description="Pro residues" evidence="10">
    <location>
        <begin position="90"/>
        <end position="102"/>
    </location>
</feature>
<feature type="compositionally biased region" description="Basic residues" evidence="10">
    <location>
        <begin position="188"/>
        <end position="199"/>
    </location>
</feature>
<dbReference type="GO" id="GO:0048511">
    <property type="term" value="P:rhythmic process"/>
    <property type="evidence" value="ECO:0007669"/>
    <property type="project" value="UniProtKB-KW"/>
</dbReference>
<reference evidence="13" key="1">
    <citation type="submission" date="2025-08" db="UniProtKB">
        <authorList>
            <consortium name="RefSeq"/>
        </authorList>
    </citation>
    <scope>IDENTIFICATION</scope>
    <source>
        <tissue evidence="13">Spleen</tissue>
    </source>
</reference>
<keyword evidence="4" id="KW-0732">Signal</keyword>
<feature type="region of interest" description="Disordered" evidence="10">
    <location>
        <begin position="177"/>
        <end position="200"/>
    </location>
</feature>
<gene>
    <name evidence="13" type="primary">PROK2</name>
</gene>
<dbReference type="GO" id="GO:0005576">
    <property type="term" value="C:extracellular region"/>
    <property type="evidence" value="ECO:0007669"/>
    <property type="project" value="UniProtKB-SubCell"/>
</dbReference>
<dbReference type="PANTHER" id="PTHR18821">
    <property type="entry name" value="PROKINETICIN"/>
    <property type="match status" value="1"/>
</dbReference>
<dbReference type="Pfam" id="PF06607">
    <property type="entry name" value="Prokineticin"/>
    <property type="match status" value="1"/>
</dbReference>
<dbReference type="InterPro" id="IPR023569">
    <property type="entry name" value="Prokineticin_domain"/>
</dbReference>
<dbReference type="GO" id="GO:0007218">
    <property type="term" value="P:neuropeptide signaling pathway"/>
    <property type="evidence" value="ECO:0007669"/>
    <property type="project" value="UniProtKB-KW"/>
</dbReference>
<evidence type="ECO:0000256" key="4">
    <source>
        <dbReference type="ARBA" id="ARBA00022729"/>
    </source>
</evidence>
<comment type="subcellular location">
    <subcellularLocation>
        <location evidence="1">Secreted</location>
    </subcellularLocation>
</comment>
<name>A0A2U4CCJ5_TURTR</name>
<dbReference type="AlphaFoldDB" id="A0A2U4CCJ5"/>
<evidence type="ECO:0000256" key="8">
    <source>
        <dbReference type="ARBA" id="ARBA00054597"/>
    </source>
</evidence>
<dbReference type="OrthoDB" id="9681249at2759"/>
<feature type="region of interest" description="Disordered" evidence="10">
    <location>
        <begin position="75"/>
        <end position="107"/>
    </location>
</feature>
<sequence>MRARAEGCGGRCLRGARGGGAGARGSTCAVRTRAGPGRAGWAREVCPRRGPRACGCPGGGVSHCGACVYSRRQARVRRRPASQPLRDPTRAPPTAPQPPPRPEGAMSSPRCAPLLLLLLLPPLLLKPPAGDAAVITGACDKDPQCGGGMCCAVSIWVKSIRICTPMGKVGDSCHPLTRKNHFGNGRQERRKRKRRKRKKEVPFFGRRMHHTCPCLPGLACSRTSFNRYTCLARK</sequence>
<keyword evidence="6" id="KW-1015">Disulfide bond</keyword>
<comment type="similarity">
    <text evidence="2">Belongs to the AVIT (prokineticin) family.</text>
</comment>
<dbReference type="GO" id="GO:0001664">
    <property type="term" value="F:G protein-coupled receptor binding"/>
    <property type="evidence" value="ECO:0007669"/>
    <property type="project" value="UniProtKB-ARBA"/>
</dbReference>
<evidence type="ECO:0000256" key="1">
    <source>
        <dbReference type="ARBA" id="ARBA00004613"/>
    </source>
</evidence>
<evidence type="ECO:0000256" key="5">
    <source>
        <dbReference type="ARBA" id="ARBA00023108"/>
    </source>
</evidence>
<dbReference type="InterPro" id="IPR009523">
    <property type="entry name" value="Prokineticin"/>
</dbReference>